<dbReference type="EMBL" id="JAGIOI010000001">
    <property type="protein sequence ID" value="MBP2414955.1"/>
    <property type="molecule type" value="Genomic_DNA"/>
</dbReference>
<reference evidence="3 4" key="1">
    <citation type="submission" date="2021-03" db="EMBL/GenBank/DDBJ databases">
        <title>Sequencing the genomes of 1000 actinobacteria strains.</title>
        <authorList>
            <person name="Klenk H.-P."/>
        </authorList>
    </citation>
    <scope>NUCLEOTIDE SEQUENCE [LARGE SCALE GENOMIC DNA]</scope>
    <source>
        <strain evidence="3 4">DSM 16005</strain>
    </source>
</reference>
<comment type="caution">
    <text evidence="3">The sequence shown here is derived from an EMBL/GenBank/DDBJ whole genome shotgun (WGS) entry which is preliminary data.</text>
</comment>
<evidence type="ECO:0008006" key="5">
    <source>
        <dbReference type="Google" id="ProtNLM"/>
    </source>
</evidence>
<gene>
    <name evidence="3" type="ORF">JOF48_003754</name>
</gene>
<protein>
    <recommendedName>
        <fullName evidence="5">DUF4190 domain-containing protein</fullName>
    </recommendedName>
</protein>
<evidence type="ECO:0000256" key="2">
    <source>
        <dbReference type="SAM" id="Phobius"/>
    </source>
</evidence>
<accession>A0ABS4Z1Q0</accession>
<keyword evidence="2" id="KW-0472">Membrane</keyword>
<evidence type="ECO:0000313" key="3">
    <source>
        <dbReference type="EMBL" id="MBP2414955.1"/>
    </source>
</evidence>
<dbReference type="RefSeq" id="WP_209683630.1">
    <property type="nucleotide sequence ID" value="NZ_JAGIOI010000001.1"/>
</dbReference>
<name>A0ABS4Z1Q0_9MICC</name>
<feature type="region of interest" description="Disordered" evidence="1">
    <location>
        <begin position="131"/>
        <end position="156"/>
    </location>
</feature>
<proteinExistence type="predicted"/>
<sequence length="321" mass="33849">MTQPPVPDQALSGAPPQAKAPDGLATAALVVGIIAVLGGAVPVLGLLLGATAIILGALALRRKRSRGKSLTGLILGAVAAATSIIVTVLLIAFGGNLLNALAGTDNWEFTESHEFTVEEVEPPVAMESFAAEQPQSQADGQEAVTESEPEPEVAERPDAQGLEANIPWDAHGTADAPLSTNAGTPEDPHRLGTRVIAEHFEIVLNSFSDNATEQLLELEPANTDPGDTHRFVAANLTLKSISGKPLFGYKQRIELQTTAIRYHAFNSNVVPPAPKLFAKGQQVTGNFTGYAAFLVDNSHGSKFIRYHDPKLPDSNGYIALD</sequence>
<dbReference type="Proteomes" id="UP000711614">
    <property type="component" value="Unassembled WGS sequence"/>
</dbReference>
<feature type="transmembrane region" description="Helical" evidence="2">
    <location>
        <begin position="27"/>
        <end position="60"/>
    </location>
</feature>
<keyword evidence="2" id="KW-0812">Transmembrane</keyword>
<keyword evidence="2" id="KW-1133">Transmembrane helix</keyword>
<organism evidence="3 4">
    <name type="scientific">Arthrobacter stackebrandtii</name>
    <dbReference type="NCBI Taxonomy" id="272161"/>
    <lineage>
        <taxon>Bacteria</taxon>
        <taxon>Bacillati</taxon>
        <taxon>Actinomycetota</taxon>
        <taxon>Actinomycetes</taxon>
        <taxon>Micrococcales</taxon>
        <taxon>Micrococcaceae</taxon>
        <taxon>Arthrobacter</taxon>
    </lineage>
</organism>
<feature type="transmembrane region" description="Helical" evidence="2">
    <location>
        <begin position="72"/>
        <end position="93"/>
    </location>
</feature>
<keyword evidence="4" id="KW-1185">Reference proteome</keyword>
<evidence type="ECO:0000256" key="1">
    <source>
        <dbReference type="SAM" id="MobiDB-lite"/>
    </source>
</evidence>
<evidence type="ECO:0000313" key="4">
    <source>
        <dbReference type="Proteomes" id="UP000711614"/>
    </source>
</evidence>